<dbReference type="Gene3D" id="3.50.50.60">
    <property type="entry name" value="FAD/NAD(P)-binding domain"/>
    <property type="match status" value="1"/>
</dbReference>
<dbReference type="InterPro" id="IPR023753">
    <property type="entry name" value="FAD/NAD-binding_dom"/>
</dbReference>
<dbReference type="SUPFAM" id="SSF51905">
    <property type="entry name" value="FAD/NAD(P)-binding domain"/>
    <property type="match status" value="2"/>
</dbReference>
<protein>
    <submittedName>
        <fullName evidence="3">FAD-dependent oxidoreductase</fullName>
    </submittedName>
</protein>
<evidence type="ECO:0000313" key="4">
    <source>
        <dbReference type="Proteomes" id="UP001589793"/>
    </source>
</evidence>
<dbReference type="InterPro" id="IPR050982">
    <property type="entry name" value="Auxin_biosynth/cation_transpt"/>
</dbReference>
<dbReference type="PANTHER" id="PTHR43539:SF78">
    <property type="entry name" value="FLAVIN-CONTAINING MONOOXYGENASE"/>
    <property type="match status" value="1"/>
</dbReference>
<dbReference type="Proteomes" id="UP001589793">
    <property type="component" value="Unassembled WGS sequence"/>
</dbReference>
<dbReference type="PRINTS" id="PR00411">
    <property type="entry name" value="PNDRDTASEI"/>
</dbReference>
<dbReference type="RefSeq" id="WP_376979820.1">
    <property type="nucleotide sequence ID" value="NZ_JBHLSV010000007.1"/>
</dbReference>
<evidence type="ECO:0000313" key="3">
    <source>
        <dbReference type="EMBL" id="MFC0673887.1"/>
    </source>
</evidence>
<accession>A0ABV6RBX8</accession>
<keyword evidence="4" id="KW-1185">Reference proteome</keyword>
<comment type="caution">
    <text evidence="3">The sequence shown here is derived from an EMBL/GenBank/DDBJ whole genome shotgun (WGS) entry which is preliminary data.</text>
</comment>
<name>A0ABV6RBX8_9MICO</name>
<reference evidence="3 4" key="1">
    <citation type="submission" date="2024-09" db="EMBL/GenBank/DDBJ databases">
        <authorList>
            <person name="Sun Q."/>
            <person name="Mori K."/>
        </authorList>
    </citation>
    <scope>NUCLEOTIDE SEQUENCE [LARGE SCALE GENOMIC DNA]</scope>
    <source>
        <strain evidence="3 4">CICC 10874</strain>
    </source>
</reference>
<dbReference type="InterPro" id="IPR036188">
    <property type="entry name" value="FAD/NAD-bd_sf"/>
</dbReference>
<organism evidence="3 4">
    <name type="scientific">Brachybacterium hainanense</name>
    <dbReference type="NCBI Taxonomy" id="1541174"/>
    <lineage>
        <taxon>Bacteria</taxon>
        <taxon>Bacillati</taxon>
        <taxon>Actinomycetota</taxon>
        <taxon>Actinomycetes</taxon>
        <taxon>Micrococcales</taxon>
        <taxon>Dermabacteraceae</taxon>
        <taxon>Brachybacterium</taxon>
    </lineage>
</organism>
<dbReference type="Pfam" id="PF07992">
    <property type="entry name" value="Pyr_redox_2"/>
    <property type="match status" value="1"/>
</dbReference>
<dbReference type="EMBL" id="JBHLSV010000007">
    <property type="protein sequence ID" value="MFC0673887.1"/>
    <property type="molecule type" value="Genomic_DNA"/>
</dbReference>
<dbReference type="PRINTS" id="PR00368">
    <property type="entry name" value="FADPNR"/>
</dbReference>
<keyword evidence="1" id="KW-0560">Oxidoreductase</keyword>
<sequence>MRESDVVVIGAGQAGLTAGHHLRRRGLGSRLIMLDAEEGPGGAWRHRWDSLTMRTVNGITELPGMPLPPGDPDLPSSLVVPAYFADFESREELPVERPVEVLSVREEEPGGALLIAARSRGRDREPIRTRFLINATGTWRRPFVPHLPGAGDFAGRQLRTVDYPGAAELLRGGARIAVIGGGISAVGFLAELSAVAAETDAPQPRWYTRRVPVFREDGFTPEIQGRAAVAQVEDRVRRGLPPRSVVSVTGLLWTPQLRAARERGGLDRRPMPVRIVPDGVLEPDGARTRLDVLLWATGFRADLGHLAPLHLRGPGGGIRMDGTAVAGDPRIHLIGYGPSSSTIGANRAGRAAVAEIARRLSMR</sequence>
<evidence type="ECO:0000256" key="1">
    <source>
        <dbReference type="ARBA" id="ARBA00023002"/>
    </source>
</evidence>
<proteinExistence type="predicted"/>
<dbReference type="PANTHER" id="PTHR43539">
    <property type="entry name" value="FLAVIN-BINDING MONOOXYGENASE-LIKE PROTEIN (AFU_ORTHOLOGUE AFUA_4G09220)"/>
    <property type="match status" value="1"/>
</dbReference>
<gene>
    <name evidence="3" type="ORF">ACFFF6_07955</name>
</gene>
<feature type="domain" description="FAD/NAD(P)-binding" evidence="2">
    <location>
        <begin position="5"/>
        <end position="335"/>
    </location>
</feature>
<evidence type="ECO:0000259" key="2">
    <source>
        <dbReference type="Pfam" id="PF07992"/>
    </source>
</evidence>